<name>A0A2T6CB64_9RHOB</name>
<keyword evidence="2" id="KW-0067">ATP-binding</keyword>
<dbReference type="Gene3D" id="3.30.70.1230">
    <property type="entry name" value="Nucleotide cyclase"/>
    <property type="match status" value="1"/>
</dbReference>
<gene>
    <name evidence="5" type="ORF">C8N31_1103</name>
</gene>
<dbReference type="Pfam" id="PF13191">
    <property type="entry name" value="AAA_16"/>
    <property type="match status" value="1"/>
</dbReference>
<dbReference type="PROSITE" id="PS50105">
    <property type="entry name" value="SAM_DOMAIN"/>
    <property type="match status" value="1"/>
</dbReference>
<dbReference type="InterPro" id="IPR001660">
    <property type="entry name" value="SAM"/>
</dbReference>
<dbReference type="PANTHER" id="PTHR16305">
    <property type="entry name" value="TESTICULAR SOLUBLE ADENYLYL CYCLASE"/>
    <property type="match status" value="1"/>
</dbReference>
<dbReference type="SUPFAM" id="SSF55073">
    <property type="entry name" value="Nucleotide cyclase"/>
    <property type="match status" value="1"/>
</dbReference>
<dbReference type="EMBL" id="QBKU01000010">
    <property type="protein sequence ID" value="PTX72745.1"/>
    <property type="molecule type" value="Genomic_DNA"/>
</dbReference>
<reference evidence="5 6" key="1">
    <citation type="submission" date="2018-04" db="EMBL/GenBank/DDBJ databases">
        <title>Genomic Encyclopedia of Archaeal and Bacterial Type Strains, Phase II (KMG-II): from individual species to whole genera.</title>
        <authorList>
            <person name="Goeker M."/>
        </authorList>
    </citation>
    <scope>NUCLEOTIDE SEQUENCE [LARGE SCALE GENOMIC DNA]</scope>
    <source>
        <strain evidence="5 6">DSM 12244</strain>
    </source>
</reference>
<dbReference type="SMART" id="SM00454">
    <property type="entry name" value="SAM"/>
    <property type="match status" value="1"/>
</dbReference>
<proteinExistence type="predicted"/>
<accession>A0A2T6CB64</accession>
<comment type="caution">
    <text evidence="5">The sequence shown here is derived from an EMBL/GenBank/DDBJ whole genome shotgun (WGS) entry which is preliminary data.</text>
</comment>
<dbReference type="Gene3D" id="1.10.150.50">
    <property type="entry name" value="Transcription Factor, Ets-1"/>
    <property type="match status" value="1"/>
</dbReference>
<evidence type="ECO:0000256" key="1">
    <source>
        <dbReference type="ARBA" id="ARBA00022741"/>
    </source>
</evidence>
<dbReference type="SMART" id="SM00044">
    <property type="entry name" value="CYCc"/>
    <property type="match status" value="1"/>
</dbReference>
<dbReference type="InterPro" id="IPR011990">
    <property type="entry name" value="TPR-like_helical_dom_sf"/>
</dbReference>
<evidence type="ECO:0000313" key="6">
    <source>
        <dbReference type="Proteomes" id="UP000244092"/>
    </source>
</evidence>
<dbReference type="Proteomes" id="UP000244092">
    <property type="component" value="Unassembled WGS sequence"/>
</dbReference>
<dbReference type="GO" id="GO:0035556">
    <property type="term" value="P:intracellular signal transduction"/>
    <property type="evidence" value="ECO:0007669"/>
    <property type="project" value="InterPro"/>
</dbReference>
<dbReference type="AlphaFoldDB" id="A0A2T6CB64"/>
<dbReference type="Gene3D" id="1.25.40.10">
    <property type="entry name" value="Tetratricopeptide repeat domain"/>
    <property type="match status" value="1"/>
</dbReference>
<feature type="domain" description="SAM" evidence="3">
    <location>
        <begin position="1"/>
        <end position="44"/>
    </location>
</feature>
<evidence type="ECO:0000259" key="4">
    <source>
        <dbReference type="PROSITE" id="PS50125"/>
    </source>
</evidence>
<evidence type="ECO:0000313" key="5">
    <source>
        <dbReference type="EMBL" id="PTX72745.1"/>
    </source>
</evidence>
<organism evidence="5 6">
    <name type="scientific">Sulfitobacter mediterraneus</name>
    <dbReference type="NCBI Taxonomy" id="83219"/>
    <lineage>
        <taxon>Bacteria</taxon>
        <taxon>Pseudomonadati</taxon>
        <taxon>Pseudomonadota</taxon>
        <taxon>Alphaproteobacteria</taxon>
        <taxon>Rhodobacterales</taxon>
        <taxon>Roseobacteraceae</taxon>
        <taxon>Sulfitobacter</taxon>
    </lineage>
</organism>
<dbReference type="InterPro" id="IPR013761">
    <property type="entry name" value="SAM/pointed_sf"/>
</dbReference>
<evidence type="ECO:0000256" key="2">
    <source>
        <dbReference type="ARBA" id="ARBA00022840"/>
    </source>
</evidence>
<dbReference type="Gene3D" id="3.40.50.300">
    <property type="entry name" value="P-loop containing nucleotide triphosphate hydrolases"/>
    <property type="match status" value="1"/>
</dbReference>
<dbReference type="SUPFAM" id="SSF48452">
    <property type="entry name" value="TPR-like"/>
    <property type="match status" value="2"/>
</dbReference>
<dbReference type="SUPFAM" id="SSF47769">
    <property type="entry name" value="SAM/Pointed domain"/>
    <property type="match status" value="1"/>
</dbReference>
<dbReference type="InterPro" id="IPR001054">
    <property type="entry name" value="A/G_cyclase"/>
</dbReference>
<dbReference type="InterPro" id="IPR041664">
    <property type="entry name" value="AAA_16"/>
</dbReference>
<dbReference type="SUPFAM" id="SSF52540">
    <property type="entry name" value="P-loop containing nucleoside triphosphate hydrolases"/>
    <property type="match status" value="1"/>
</dbReference>
<dbReference type="InterPro" id="IPR029787">
    <property type="entry name" value="Nucleotide_cyclase"/>
</dbReference>
<dbReference type="GO" id="GO:0004016">
    <property type="term" value="F:adenylate cyclase activity"/>
    <property type="evidence" value="ECO:0007669"/>
    <property type="project" value="TreeGrafter"/>
</dbReference>
<keyword evidence="1" id="KW-0547">Nucleotide-binding</keyword>
<feature type="domain" description="Guanylate cyclase" evidence="4">
    <location>
        <begin position="88"/>
        <end position="217"/>
    </location>
</feature>
<dbReference type="CDD" id="cd07302">
    <property type="entry name" value="CHD"/>
    <property type="match status" value="1"/>
</dbReference>
<dbReference type="Pfam" id="PF00536">
    <property type="entry name" value="SAM_1"/>
    <property type="match status" value="1"/>
</dbReference>
<dbReference type="InterPro" id="IPR027417">
    <property type="entry name" value="P-loop_NTPase"/>
</dbReference>
<dbReference type="GO" id="GO:0009190">
    <property type="term" value="P:cyclic nucleotide biosynthetic process"/>
    <property type="evidence" value="ECO:0007669"/>
    <property type="project" value="InterPro"/>
</dbReference>
<dbReference type="RefSeq" id="WP_025048598.1">
    <property type="nucleotide sequence ID" value="NZ_QBKU01000010.1"/>
</dbReference>
<dbReference type="PROSITE" id="PS50125">
    <property type="entry name" value="GUANYLATE_CYCLASE_2"/>
    <property type="match status" value="1"/>
</dbReference>
<protein>
    <submittedName>
        <fullName evidence="5">SAM (Sterile alpha motif) domain-containing protein</fullName>
    </submittedName>
</protein>
<dbReference type="PANTHER" id="PTHR16305:SF28">
    <property type="entry name" value="GUANYLATE CYCLASE DOMAIN-CONTAINING PROTEIN"/>
    <property type="match status" value="1"/>
</dbReference>
<evidence type="ECO:0000259" key="3">
    <source>
        <dbReference type="PROSITE" id="PS50105"/>
    </source>
</evidence>
<dbReference type="Pfam" id="PF00211">
    <property type="entry name" value="Guanylate_cyc"/>
    <property type="match status" value="1"/>
</dbReference>
<dbReference type="OrthoDB" id="341967at2"/>
<dbReference type="GO" id="GO:0005524">
    <property type="term" value="F:ATP binding"/>
    <property type="evidence" value="ECO:0007669"/>
    <property type="project" value="UniProtKB-KW"/>
</dbReference>
<sequence length="1108" mass="121787">MADSILRWLEENGLEKYSDVFIENEITVHELHDLTEDDLKELGLPMGPRKRFQRALNQKESATATVVAKEPDLDEAGQSNATERRQLTIMFCDLVGSTTLSEQIDPEDLREVMRRYQDAVAGAATRYGGHIAKYLGDGVLTYFGWPQAYEDQAERAVRAGLDAIAEVEKLSVSGQEPLKARVGIATGIVVVGDLVGKSGREAKAVTGQTPNLAARLQGLAEPGEVVVSGNTRRVIGSMFEWEALGAQELKGFSEPVQAWRVASSRTVENRFEARQGVTPESLVGREHELGLLLERWELAKQGESQIVELSGEAGIGKSRIVRALLDAIADDEHFRLSYNCSPHHTNSAYYPIVRRLEQAAGFLSADDANKKLDKLENLLRLSGQDTSDDAPWFAILLSLPVEARFGKLDLTPQRRREGITKALLNQVLALAQFKPVLFVVEDMHWVDPTTRDFLDLLAHHVADIPVLILATDRQQNSLSGAANSHVTSISLNRLSRAQSKQIIQISGGAGFSEDVIDQIVARADGVPLYVEELARSVAEAEGEAGSTEIPETLHDSLMARLDRLGTAKEVAQIGSVIGRDFGHQLLAVVASKPEKELTAALDAMVDAELVSRRGVPPDIVYTFKHALVQGVAYQSLLKRNRQVLHQRVAETLDEQFASLTHNQPELVAYHFNEAGLAEKSVPHWLKAGQQAIERSANLEAIAHLNTGLDILGTLPHSPDRDAQELEFRLALGPALMSIKGLAAAEAEEMYLRARELCESSGGAAQSYQAAWGLWLVYQQRGQIDLAQSATQEVLSLAEKQKENVDYLLQAHHAAWTTQLFVGNNLESQSHLIEGDALYDLEKHRNHAFTYGGHDPGVCAKTTASEALFLLGYPEQAAAKAEDGVALANKIAHPFSLAMAHYFMAQVYQYRLEIDTVGHQAQVAIDMCEKNGFESFHAQATVLLGWATAASGESNLGIETIQRGLKAWQATGTGMRRPYFLALLGDALFRANLLTEGIEVVSEAEALIKKTGETRWQAETLRLKGALLEQNNSAADDVEVAYQHALDIAQQQDAKSLQLRAAISLCRFWQSAERQQEAHELLVPLFSWFSEGFETPDLIAAKTLLRELQ</sequence>
<dbReference type="GO" id="GO:0005737">
    <property type="term" value="C:cytoplasm"/>
    <property type="evidence" value="ECO:0007669"/>
    <property type="project" value="TreeGrafter"/>
</dbReference>
<dbReference type="CDD" id="cd09487">
    <property type="entry name" value="SAM_superfamily"/>
    <property type="match status" value="1"/>
</dbReference>